<dbReference type="InterPro" id="IPR052035">
    <property type="entry name" value="ZnF_BED_domain_contain"/>
</dbReference>
<dbReference type="SUPFAM" id="SSF53098">
    <property type="entry name" value="Ribonuclease H-like"/>
    <property type="match status" value="1"/>
</dbReference>
<dbReference type="Pfam" id="PF05699">
    <property type="entry name" value="Dimer_Tnp_hAT"/>
    <property type="match status" value="1"/>
</dbReference>
<dbReference type="GO" id="GO:0046983">
    <property type="term" value="F:protein dimerization activity"/>
    <property type="evidence" value="ECO:0007669"/>
    <property type="project" value="InterPro"/>
</dbReference>
<dbReference type="Proteomes" id="UP000663827">
    <property type="component" value="Unassembled WGS sequence"/>
</dbReference>
<dbReference type="AlphaFoldDB" id="A0A8H3HVA6"/>
<evidence type="ECO:0000256" key="1">
    <source>
        <dbReference type="ARBA" id="ARBA00004123"/>
    </source>
</evidence>
<reference evidence="8" key="1">
    <citation type="submission" date="2021-01" db="EMBL/GenBank/DDBJ databases">
        <authorList>
            <person name="Kaushik A."/>
        </authorList>
    </citation>
    <scope>NUCLEOTIDE SEQUENCE</scope>
    <source>
        <strain evidence="8">AG5</strain>
    </source>
</reference>
<comment type="subcellular location">
    <subcellularLocation>
        <location evidence="1">Nucleus</location>
    </subcellularLocation>
</comment>
<protein>
    <recommendedName>
        <fullName evidence="7">HAT C-terminal dimerisation domain-containing protein</fullName>
    </recommendedName>
</protein>
<evidence type="ECO:0000256" key="5">
    <source>
        <dbReference type="ARBA" id="ARBA00023242"/>
    </source>
</evidence>
<dbReference type="GO" id="GO:0008270">
    <property type="term" value="F:zinc ion binding"/>
    <property type="evidence" value="ECO:0007669"/>
    <property type="project" value="UniProtKB-KW"/>
</dbReference>
<keyword evidence="3" id="KW-0863">Zinc-finger</keyword>
<organism evidence="8 9">
    <name type="scientific">Rhizoctonia solani</name>
    <dbReference type="NCBI Taxonomy" id="456999"/>
    <lineage>
        <taxon>Eukaryota</taxon>
        <taxon>Fungi</taxon>
        <taxon>Dikarya</taxon>
        <taxon>Basidiomycota</taxon>
        <taxon>Agaricomycotina</taxon>
        <taxon>Agaricomycetes</taxon>
        <taxon>Cantharellales</taxon>
        <taxon>Ceratobasidiaceae</taxon>
        <taxon>Rhizoctonia</taxon>
    </lineage>
</organism>
<dbReference type="PANTHER" id="PTHR46481">
    <property type="entry name" value="ZINC FINGER BED DOMAIN-CONTAINING PROTEIN 4"/>
    <property type="match status" value="1"/>
</dbReference>
<keyword evidence="2" id="KW-0479">Metal-binding</keyword>
<dbReference type="EMBL" id="CAJNJQ010000379">
    <property type="protein sequence ID" value="CAE7074308.1"/>
    <property type="molecule type" value="Genomic_DNA"/>
</dbReference>
<comment type="caution">
    <text evidence="8">The sequence shown here is derived from an EMBL/GenBank/DDBJ whole genome shotgun (WGS) entry which is preliminary data.</text>
</comment>
<evidence type="ECO:0000256" key="3">
    <source>
        <dbReference type="ARBA" id="ARBA00022771"/>
    </source>
</evidence>
<evidence type="ECO:0000256" key="2">
    <source>
        <dbReference type="ARBA" id="ARBA00022723"/>
    </source>
</evidence>
<evidence type="ECO:0000259" key="7">
    <source>
        <dbReference type="Pfam" id="PF05699"/>
    </source>
</evidence>
<feature type="domain" description="HAT C-terminal dimerisation" evidence="7">
    <location>
        <begin position="590"/>
        <end position="660"/>
    </location>
</feature>
<evidence type="ECO:0000256" key="6">
    <source>
        <dbReference type="SAM" id="MobiDB-lite"/>
    </source>
</evidence>
<proteinExistence type="predicted"/>
<evidence type="ECO:0000313" key="9">
    <source>
        <dbReference type="Proteomes" id="UP000663827"/>
    </source>
</evidence>
<dbReference type="InterPro" id="IPR012337">
    <property type="entry name" value="RNaseH-like_sf"/>
</dbReference>
<sequence>MPRPLDEVWEHYYTDNSKYGQDQSHKNAWCLAEIEKKEDIFKKEDRAAKFWGDFIVERDPGTLRNQAIETMRPVCGKVDLMINHLMRCQHVSSEVKFKVGKEKKSREQQRETTRAFKDAVTNGPTITTKSAERYTYRVGQAFSETAQEDYARDWCDVIVACGFPWNCATNPVLKRFVQQWDPGASMPSRPTLSNHILAERAQEVENQAQKSTQGKLAMGQCDGWKSIARQPLVAMLMTVEEQSHILDVHHVGADKKTAENLLNLIKLTMKRTEEKYGIKWIGWCTDAGSDAHKARRLLHNEMPHLINPHCAAHLINLLVGDYFKIKVDFISAATKAQNVIRWFNNHSRALAWLQNEQKHLMGKTLSLLYPALTRWTSVDMALQRPADYLTAFQGLLLRHPASEFQEVAGSDRKSREKAMEIRGVIEDNQFWADITRITFHLKPLTIAAYATEGTSTRLDQVLLTLANLYRFFSKLGGDNLLIGQTLCSRIEKRFEAFDQDVSILAVFLNPYIRANLFNRQSSSGEFLCAGMTGLAIRVWRRLYQKADNLDPDLAFVNACSDYYNWAPNSIFSPEKTHLDMLERLAHAEGQEVNVIEVWRRLDDDTFAGRNWLVKLAIHVLSVVSNSAGCERLFSQMGYVQTKHRSRLEVERVRNTVVLKNALMHEYQPRIRGVKRKFCDLDCNANQDAESAAVAEPHNVTTNSDHIELGPGSLGYSEDYKAKYDATLLINNPAAYFTQLTQRLINDTIEEDAAATTELEAAFPRSSNVQSEGRDLETTCPLTEATGAQSAHPFRRFSTLPSSKEQAHTRRAR</sequence>
<evidence type="ECO:0000256" key="4">
    <source>
        <dbReference type="ARBA" id="ARBA00022833"/>
    </source>
</evidence>
<dbReference type="GO" id="GO:0005634">
    <property type="term" value="C:nucleus"/>
    <property type="evidence" value="ECO:0007669"/>
    <property type="project" value="UniProtKB-SubCell"/>
</dbReference>
<name>A0A8H3HVA6_9AGAM</name>
<accession>A0A8H3HVA6</accession>
<keyword evidence="5" id="KW-0539">Nucleus</keyword>
<gene>
    <name evidence="8" type="ORF">RDB_LOCUS18425</name>
</gene>
<evidence type="ECO:0000313" key="8">
    <source>
        <dbReference type="EMBL" id="CAE7074308.1"/>
    </source>
</evidence>
<keyword evidence="4" id="KW-0862">Zinc</keyword>
<feature type="region of interest" description="Disordered" evidence="6">
    <location>
        <begin position="784"/>
        <end position="812"/>
    </location>
</feature>
<dbReference type="PANTHER" id="PTHR46481:SF10">
    <property type="entry name" value="ZINC FINGER BED DOMAIN-CONTAINING PROTEIN 39"/>
    <property type="match status" value="1"/>
</dbReference>
<dbReference type="InterPro" id="IPR008906">
    <property type="entry name" value="HATC_C_dom"/>
</dbReference>